<evidence type="ECO:0000256" key="1">
    <source>
        <dbReference type="SAM" id="Phobius"/>
    </source>
</evidence>
<evidence type="ECO:0000313" key="3">
    <source>
        <dbReference type="Proteomes" id="UP000478636"/>
    </source>
</evidence>
<organism evidence="2 3">
    <name type="scientific">Leuconostoc lactis</name>
    <dbReference type="NCBI Taxonomy" id="1246"/>
    <lineage>
        <taxon>Bacteria</taxon>
        <taxon>Bacillati</taxon>
        <taxon>Bacillota</taxon>
        <taxon>Bacilli</taxon>
        <taxon>Lactobacillales</taxon>
        <taxon>Lactobacillaceae</taxon>
        <taxon>Leuconostoc</taxon>
    </lineage>
</organism>
<dbReference type="Proteomes" id="UP000478636">
    <property type="component" value="Unassembled WGS sequence"/>
</dbReference>
<proteinExistence type="predicted"/>
<sequence>MKIGIITPMAEEKITLIAALEDVTTKQHGGTEITSGRYKTVVTPETREEMRLTRKGRYELGSDGKLTANGKSKRLRHRYNVAIVCLIVLIIATYAYFFLVK</sequence>
<accession>A0A6L7A7Y8</accession>
<comment type="caution">
    <text evidence="2">The sequence shown here is derived from an EMBL/GenBank/DDBJ whole genome shotgun (WGS) entry which is preliminary data.</text>
</comment>
<keyword evidence="1" id="KW-1133">Transmembrane helix</keyword>
<evidence type="ECO:0000313" key="2">
    <source>
        <dbReference type="EMBL" id="MWN21475.1"/>
    </source>
</evidence>
<feature type="transmembrane region" description="Helical" evidence="1">
    <location>
        <begin position="79"/>
        <end position="99"/>
    </location>
</feature>
<dbReference type="AlphaFoldDB" id="A0A6L7A7Y8"/>
<reference evidence="2 3" key="1">
    <citation type="submission" date="2019-12" db="EMBL/GenBank/DDBJ databases">
        <title>Complete genome sequence of Leuconostoc lactis strain AVN1 provides insights into metabolic potential.</title>
        <authorList>
            <person name="Besrour N."/>
            <person name="Najjari A."/>
            <person name="Fhoula I."/>
            <person name="Jaballah S."/>
            <person name="Klibi N."/>
            <person name="Ouzari H.I."/>
        </authorList>
    </citation>
    <scope>NUCLEOTIDE SEQUENCE [LARGE SCALE GENOMIC DNA]</scope>
    <source>
        <strain evidence="2 3">AVN1</strain>
    </source>
</reference>
<keyword evidence="1" id="KW-0472">Membrane</keyword>
<keyword evidence="1" id="KW-0812">Transmembrane</keyword>
<protein>
    <submittedName>
        <fullName evidence="2">Uncharacterized protein</fullName>
    </submittedName>
</protein>
<dbReference type="EMBL" id="WSZI01000014">
    <property type="protein sequence ID" value="MWN21475.1"/>
    <property type="molecule type" value="Genomic_DNA"/>
</dbReference>
<name>A0A6L7A7Y8_LEULA</name>
<gene>
    <name evidence="2" type="ORF">GQS40_08915</name>
</gene>